<proteinExistence type="predicted"/>
<protein>
    <recommendedName>
        <fullName evidence="3">Hemolysin</fullName>
    </recommendedName>
</protein>
<evidence type="ECO:0000313" key="1">
    <source>
        <dbReference type="EMBL" id="SHG23242.1"/>
    </source>
</evidence>
<keyword evidence="2" id="KW-1185">Reference proteome</keyword>
<name>A0AAX2F7Z6_9BACT</name>
<evidence type="ECO:0000313" key="2">
    <source>
        <dbReference type="Proteomes" id="UP000184105"/>
    </source>
</evidence>
<dbReference type="Proteomes" id="UP000184105">
    <property type="component" value="Unassembled WGS sequence"/>
</dbReference>
<dbReference type="AlphaFoldDB" id="A0AAX2F7Z6"/>
<evidence type="ECO:0008006" key="3">
    <source>
        <dbReference type="Google" id="ProtNLM"/>
    </source>
</evidence>
<gene>
    <name evidence="1" type="ORF">SAMN05444364_1731</name>
</gene>
<organism evidence="1 2">
    <name type="scientific">Prevotella scopos JCM 17725</name>
    <dbReference type="NCBI Taxonomy" id="1236518"/>
    <lineage>
        <taxon>Bacteria</taxon>
        <taxon>Pseudomonadati</taxon>
        <taxon>Bacteroidota</taxon>
        <taxon>Bacteroidia</taxon>
        <taxon>Bacteroidales</taxon>
        <taxon>Prevotellaceae</taxon>
        <taxon>Prevotella</taxon>
    </lineage>
</organism>
<accession>A0AAX2F7Z6</accession>
<feature type="non-terminal residue" evidence="1">
    <location>
        <position position="1"/>
    </location>
</feature>
<sequence>QVPPDTIVVTIYDIRDLPKKKVIKEISFYKAHEK</sequence>
<dbReference type="EMBL" id="FQWA01000073">
    <property type="protein sequence ID" value="SHG23242.1"/>
    <property type="molecule type" value="Genomic_DNA"/>
</dbReference>
<comment type="caution">
    <text evidence="1">The sequence shown here is derived from an EMBL/GenBank/DDBJ whole genome shotgun (WGS) entry which is preliminary data.</text>
</comment>
<reference evidence="1 2" key="1">
    <citation type="submission" date="2016-11" db="EMBL/GenBank/DDBJ databases">
        <authorList>
            <person name="Varghese N."/>
            <person name="Submissions S."/>
        </authorList>
    </citation>
    <scope>NUCLEOTIDE SEQUENCE [LARGE SCALE GENOMIC DNA]</scope>
    <source>
        <strain evidence="1 2">DSM 22613</strain>
    </source>
</reference>